<organism evidence="1 2">
    <name type="scientific">Saprolegnia parasitica (strain CBS 223.65)</name>
    <dbReference type="NCBI Taxonomy" id="695850"/>
    <lineage>
        <taxon>Eukaryota</taxon>
        <taxon>Sar</taxon>
        <taxon>Stramenopiles</taxon>
        <taxon>Oomycota</taxon>
        <taxon>Saprolegniomycetes</taxon>
        <taxon>Saprolegniales</taxon>
        <taxon>Saprolegniaceae</taxon>
        <taxon>Saprolegnia</taxon>
    </lineage>
</organism>
<dbReference type="AlphaFoldDB" id="A0A067D5S4"/>
<dbReference type="InterPro" id="IPR036770">
    <property type="entry name" value="Ankyrin_rpt-contain_sf"/>
</dbReference>
<protein>
    <submittedName>
        <fullName evidence="1">Uncharacterized protein</fullName>
    </submittedName>
</protein>
<reference evidence="1 2" key="1">
    <citation type="journal article" date="2013" name="PLoS Genet.">
        <title>Distinctive expansion of potential virulence genes in the genome of the oomycete fish pathogen Saprolegnia parasitica.</title>
        <authorList>
            <person name="Jiang R.H."/>
            <person name="de Bruijn I."/>
            <person name="Haas B.J."/>
            <person name="Belmonte R."/>
            <person name="Lobach L."/>
            <person name="Christie J."/>
            <person name="van den Ackerveken G."/>
            <person name="Bottin A."/>
            <person name="Bulone V."/>
            <person name="Diaz-Moreno S.M."/>
            <person name="Dumas B."/>
            <person name="Fan L."/>
            <person name="Gaulin E."/>
            <person name="Govers F."/>
            <person name="Grenville-Briggs L.J."/>
            <person name="Horner N.R."/>
            <person name="Levin J.Z."/>
            <person name="Mammella M."/>
            <person name="Meijer H.J."/>
            <person name="Morris P."/>
            <person name="Nusbaum C."/>
            <person name="Oome S."/>
            <person name="Phillips A.J."/>
            <person name="van Rooyen D."/>
            <person name="Rzeszutek E."/>
            <person name="Saraiva M."/>
            <person name="Secombes C.J."/>
            <person name="Seidl M.F."/>
            <person name="Snel B."/>
            <person name="Stassen J.H."/>
            <person name="Sykes S."/>
            <person name="Tripathy S."/>
            <person name="van den Berg H."/>
            <person name="Vega-Arreguin J.C."/>
            <person name="Wawra S."/>
            <person name="Young S.K."/>
            <person name="Zeng Q."/>
            <person name="Dieguez-Uribeondo J."/>
            <person name="Russ C."/>
            <person name="Tyler B.M."/>
            <person name="van West P."/>
        </authorList>
    </citation>
    <scope>NUCLEOTIDE SEQUENCE [LARGE SCALE GENOMIC DNA]</scope>
    <source>
        <strain evidence="1 2">CBS 223.65</strain>
    </source>
</reference>
<dbReference type="Pfam" id="PF12796">
    <property type="entry name" value="Ank_2"/>
    <property type="match status" value="1"/>
</dbReference>
<dbReference type="EMBL" id="KK583191">
    <property type="protein sequence ID" value="KDO34051.1"/>
    <property type="molecule type" value="Genomic_DNA"/>
</dbReference>
<dbReference type="SUPFAM" id="SSF48403">
    <property type="entry name" value="Ankyrin repeat"/>
    <property type="match status" value="1"/>
</dbReference>
<name>A0A067D5S4_SAPPC</name>
<dbReference type="Gene3D" id="1.25.40.20">
    <property type="entry name" value="Ankyrin repeat-containing domain"/>
    <property type="match status" value="2"/>
</dbReference>
<proteinExistence type="predicted"/>
<dbReference type="Pfam" id="PF13637">
    <property type="entry name" value="Ank_4"/>
    <property type="match status" value="1"/>
</dbReference>
<keyword evidence="2" id="KW-1185">Reference proteome</keyword>
<dbReference type="InterPro" id="IPR002110">
    <property type="entry name" value="Ankyrin_rpt"/>
</dbReference>
<dbReference type="PANTHER" id="PTHR46586">
    <property type="entry name" value="ANKYRIN REPEAT-CONTAINING PROTEIN"/>
    <property type="match status" value="1"/>
</dbReference>
<evidence type="ECO:0000313" key="2">
    <source>
        <dbReference type="Proteomes" id="UP000030745"/>
    </source>
</evidence>
<dbReference type="OMA" id="VGNDESP"/>
<dbReference type="OrthoDB" id="10373612at2759"/>
<dbReference type="GeneID" id="24123921"/>
<dbReference type="Proteomes" id="UP000030745">
    <property type="component" value="Unassembled WGS sequence"/>
</dbReference>
<dbReference type="InterPro" id="IPR052050">
    <property type="entry name" value="SecEffector_AnkRepeat"/>
</dbReference>
<dbReference type="VEuPathDB" id="FungiDB:SPRG_01325"/>
<evidence type="ECO:0000313" key="1">
    <source>
        <dbReference type="EMBL" id="KDO34051.1"/>
    </source>
</evidence>
<sequence>MSLACTTDAMDDAAANGHLDAVTFLHEKRTEGCSTDAMDRAAANDHLDVVTFLHEKRTEGCTTDAMDDAAANGHLDVVTFLHEKRTEGCTTDAMDDAAANGHLDVVTFLHEKRTEGCTTAALSGAAAAGHLKVVEYLVAHRDEGASPDILDTAAANGHLDILAYLDKLGRFACTTAAVDDAARHGHFDVVEYLLAHRLEGGSRDGAARGALESGHIALVQRLVAAGYPLPATSGMSVLRAIRKPSALALLQLYVAQGVALPSSWAKEVRQYGSDDVTQYYFLHAPAAAQQHAAPRAMSRYHDDAFDAIETALWNEDFDVVRDLWAQRPELRCDALLELIVRNSASPASATAFLLDAGVGQPRRVAVEHMDRRSFDMMNVLLPYCLHPTDHLDNLVFLVEWLDRQAYALTASMLLALKTEMIAQATAATCRHIHVGTAIESITEALLATGATTSYVQAASRGLEQRVLFRSGVADWGLATLIVHFLSVDATDSARQLRTWLGKVRSAGLKAHLQRLLDEAMPEENDAAADEAKLASMYQDYDY</sequence>
<dbReference type="KEGG" id="spar:SPRG_01325"/>
<dbReference type="PANTHER" id="PTHR46586:SF3">
    <property type="entry name" value="ANKYRIN REPEAT-CONTAINING PROTEIN"/>
    <property type="match status" value="1"/>
</dbReference>
<dbReference type="RefSeq" id="XP_012194935.1">
    <property type="nucleotide sequence ID" value="XM_012339545.1"/>
</dbReference>
<accession>A0A067D5S4</accession>
<gene>
    <name evidence="1" type="ORF">SPRG_01325</name>
</gene>